<accession>A0A286T4U2</accession>
<organism evidence="1">
    <name type="scientific">Enterobacter hormaechei</name>
    <dbReference type="NCBI Taxonomy" id="158836"/>
    <lineage>
        <taxon>Bacteria</taxon>
        <taxon>Pseudomonadati</taxon>
        <taxon>Pseudomonadota</taxon>
        <taxon>Gammaproteobacteria</taxon>
        <taxon>Enterobacterales</taxon>
        <taxon>Enterobacteriaceae</taxon>
        <taxon>Enterobacter</taxon>
        <taxon>Enterobacter cloacae complex</taxon>
    </lineage>
</organism>
<geneLocation type="plasmid" evidence="1">
    <name>pMTY10660_IncW</name>
</geneLocation>
<proteinExistence type="predicted"/>
<reference evidence="1" key="1">
    <citation type="journal article" date="2018" name="Antimicrob. Agents Chemother.">
        <title>Molecular Characterization of IMP-1-Producing Enterobacter cloacae Complex Isolates in Tokyo.</title>
        <authorList>
            <person name="Aoki K."/>
            <person name="Harada S."/>
            <person name="Yahara K."/>
            <person name="Ishii Y."/>
            <person name="Motooka D."/>
            <person name="Nakamura S."/>
            <person name="Akeda Y."/>
            <person name="Iida T."/>
            <person name="Tomono K."/>
            <person name="Iwata S."/>
            <person name="Moriya K."/>
            <person name="Tateda K."/>
        </authorList>
    </citation>
    <scope>NUCLEOTIDE SEQUENCE</scope>
    <source>
        <strain evidence="1">TUM10660</strain>
        <plasmid evidence="1">pMTY10660_IncW</plasmid>
    </source>
</reference>
<protein>
    <submittedName>
        <fullName evidence="1">Uncharacterized protein</fullName>
    </submittedName>
</protein>
<keyword evidence="1" id="KW-0614">Plasmid</keyword>
<gene>
    <name evidence="1" type="ORF">TUM10660_00014</name>
</gene>
<dbReference type="EMBL" id="AP018350">
    <property type="protein sequence ID" value="BBA25678.1"/>
    <property type="molecule type" value="Genomic_DNA"/>
</dbReference>
<evidence type="ECO:0000313" key="1">
    <source>
        <dbReference type="EMBL" id="BBA25678.1"/>
    </source>
</evidence>
<dbReference type="RefSeq" id="WP_012196438.1">
    <property type="nucleotide sequence ID" value="NZ_AP018350.1"/>
</dbReference>
<dbReference type="AlphaFoldDB" id="A0A286T4U2"/>
<name>A0A286T4U2_9ENTR</name>
<sequence>MTNEHTAPVLFYFDKAETLREFEAFRVEASQITRPHQIPAQVEVWNVIGKRRFIDRQEVIAEFPNELYAQIFADMADKTAAHI</sequence>